<dbReference type="InterPro" id="IPR036691">
    <property type="entry name" value="Endo/exonu/phosph_ase_sf"/>
</dbReference>
<dbReference type="EnsemblPlants" id="Pp3c10_2300V3.1">
    <property type="protein sequence ID" value="Pp3c10_2300V3.1"/>
    <property type="gene ID" value="Pp3c10_2300"/>
</dbReference>
<evidence type="ECO:0000256" key="1">
    <source>
        <dbReference type="SAM" id="MobiDB-lite"/>
    </source>
</evidence>
<feature type="compositionally biased region" description="Low complexity" evidence="1">
    <location>
        <begin position="14"/>
        <end position="24"/>
    </location>
</feature>
<accession>A0A2K1JXC6</accession>
<dbReference type="RefSeq" id="XP_024385707.1">
    <property type="nucleotide sequence ID" value="XM_024529939.2"/>
</dbReference>
<evidence type="ECO:0000313" key="4">
    <source>
        <dbReference type="EnsemblPlants" id="Pp3c10_2300V3.1"/>
    </source>
</evidence>
<dbReference type="Gramene" id="Pp3c10_2300V3.2">
    <property type="protein sequence ID" value="Pp3c10_2300V3.2"/>
    <property type="gene ID" value="Pp3c10_2300"/>
</dbReference>
<evidence type="ECO:0000313" key="5">
    <source>
        <dbReference type="Proteomes" id="UP000006727"/>
    </source>
</evidence>
<feature type="region of interest" description="Disordered" evidence="1">
    <location>
        <begin position="1"/>
        <end position="48"/>
    </location>
</feature>
<feature type="domain" description="Endonuclease/exonuclease/phosphatase" evidence="2">
    <location>
        <begin position="80"/>
        <end position="573"/>
    </location>
</feature>
<dbReference type="GO" id="GO:0003824">
    <property type="term" value="F:catalytic activity"/>
    <property type="evidence" value="ECO:0007669"/>
    <property type="project" value="InterPro"/>
</dbReference>
<reference evidence="3 5" key="1">
    <citation type="journal article" date="2008" name="Science">
        <title>The Physcomitrella genome reveals evolutionary insights into the conquest of land by plants.</title>
        <authorList>
            <person name="Rensing S."/>
            <person name="Lang D."/>
            <person name="Zimmer A."/>
            <person name="Terry A."/>
            <person name="Salamov A."/>
            <person name="Shapiro H."/>
            <person name="Nishiyama T."/>
            <person name="Perroud P.-F."/>
            <person name="Lindquist E."/>
            <person name="Kamisugi Y."/>
            <person name="Tanahashi T."/>
            <person name="Sakakibara K."/>
            <person name="Fujita T."/>
            <person name="Oishi K."/>
            <person name="Shin-I T."/>
            <person name="Kuroki Y."/>
            <person name="Toyoda A."/>
            <person name="Suzuki Y."/>
            <person name="Hashimoto A."/>
            <person name="Yamaguchi K."/>
            <person name="Sugano A."/>
            <person name="Kohara Y."/>
            <person name="Fujiyama A."/>
            <person name="Anterola A."/>
            <person name="Aoki S."/>
            <person name="Ashton N."/>
            <person name="Barbazuk W.B."/>
            <person name="Barker E."/>
            <person name="Bennetzen J."/>
            <person name="Bezanilla M."/>
            <person name="Blankenship R."/>
            <person name="Cho S.H."/>
            <person name="Dutcher S."/>
            <person name="Estelle M."/>
            <person name="Fawcett J.A."/>
            <person name="Gundlach H."/>
            <person name="Hanada K."/>
            <person name="Heyl A."/>
            <person name="Hicks K.A."/>
            <person name="Hugh J."/>
            <person name="Lohr M."/>
            <person name="Mayer K."/>
            <person name="Melkozernov A."/>
            <person name="Murata T."/>
            <person name="Nelson D."/>
            <person name="Pils B."/>
            <person name="Prigge M."/>
            <person name="Reiss B."/>
            <person name="Renner T."/>
            <person name="Rombauts S."/>
            <person name="Rushton P."/>
            <person name="Sanderfoot A."/>
            <person name="Schween G."/>
            <person name="Shiu S.-H."/>
            <person name="Stueber K."/>
            <person name="Theodoulou F.L."/>
            <person name="Tu H."/>
            <person name="Van de Peer Y."/>
            <person name="Verrier P.J."/>
            <person name="Waters E."/>
            <person name="Wood A."/>
            <person name="Yang L."/>
            <person name="Cove D."/>
            <person name="Cuming A."/>
            <person name="Hasebe M."/>
            <person name="Lucas S."/>
            <person name="Mishler D.B."/>
            <person name="Reski R."/>
            <person name="Grigoriev I."/>
            <person name="Quatrano R.S."/>
            <person name="Boore J.L."/>
        </authorList>
    </citation>
    <scope>NUCLEOTIDE SEQUENCE [LARGE SCALE GENOMIC DNA]</scope>
    <source>
        <strain evidence="4 5">cv. Gransden 2004</strain>
    </source>
</reference>
<dbReference type="GO" id="GO:0003730">
    <property type="term" value="F:mRNA 3'-UTR binding"/>
    <property type="evidence" value="ECO:0000318"/>
    <property type="project" value="GO_Central"/>
</dbReference>
<dbReference type="Gramene" id="Pp3c10_2300V3.1">
    <property type="protein sequence ID" value="Pp3c10_2300V3.1"/>
    <property type="gene ID" value="Pp3c10_2300"/>
</dbReference>
<dbReference type="PANTHER" id="PTHR12121:SF74">
    <property type="entry name" value="CARBON CATABOLITE REPRESSOR PROTEIN 4 HOMOLOG 5"/>
    <property type="match status" value="1"/>
</dbReference>
<dbReference type="InterPro" id="IPR005135">
    <property type="entry name" value="Endo/exonuclease/phosphatase"/>
</dbReference>
<proteinExistence type="predicted"/>
<dbReference type="PANTHER" id="PTHR12121">
    <property type="entry name" value="CARBON CATABOLITE REPRESSOR PROTEIN 4"/>
    <property type="match status" value="1"/>
</dbReference>
<name>A0A2K1JXC6_PHYPA</name>
<dbReference type="AlphaFoldDB" id="A0A2K1JXC6"/>
<dbReference type="EnsemblPlants" id="Pp3c10_2300V3.2">
    <property type="protein sequence ID" value="Pp3c10_2300V3.2"/>
    <property type="gene ID" value="Pp3c10_2300"/>
</dbReference>
<dbReference type="RefSeq" id="XP_024385706.1">
    <property type="nucleotide sequence ID" value="XM_024529938.2"/>
</dbReference>
<dbReference type="STRING" id="3218.A0A2K1JXC6"/>
<dbReference type="Pfam" id="PF03372">
    <property type="entry name" value="Exo_endo_phos"/>
    <property type="match status" value="1"/>
</dbReference>
<reference evidence="3 5" key="2">
    <citation type="journal article" date="2018" name="Plant J.">
        <title>The Physcomitrella patens chromosome-scale assembly reveals moss genome structure and evolution.</title>
        <authorList>
            <person name="Lang D."/>
            <person name="Ullrich K.K."/>
            <person name="Murat F."/>
            <person name="Fuchs J."/>
            <person name="Jenkins J."/>
            <person name="Haas F.B."/>
            <person name="Piednoel M."/>
            <person name="Gundlach H."/>
            <person name="Van Bel M."/>
            <person name="Meyberg R."/>
            <person name="Vives C."/>
            <person name="Morata J."/>
            <person name="Symeonidi A."/>
            <person name="Hiss M."/>
            <person name="Muchero W."/>
            <person name="Kamisugi Y."/>
            <person name="Saleh O."/>
            <person name="Blanc G."/>
            <person name="Decker E.L."/>
            <person name="van Gessel N."/>
            <person name="Grimwood J."/>
            <person name="Hayes R.D."/>
            <person name="Graham S.W."/>
            <person name="Gunter L.E."/>
            <person name="McDaniel S.F."/>
            <person name="Hoernstein S.N.W."/>
            <person name="Larsson A."/>
            <person name="Li F.W."/>
            <person name="Perroud P.F."/>
            <person name="Phillips J."/>
            <person name="Ranjan P."/>
            <person name="Rokshar D.S."/>
            <person name="Rothfels C.J."/>
            <person name="Schneider L."/>
            <person name="Shu S."/>
            <person name="Stevenson D.W."/>
            <person name="Thummler F."/>
            <person name="Tillich M."/>
            <person name="Villarreal Aguilar J.C."/>
            <person name="Widiez T."/>
            <person name="Wong G.K."/>
            <person name="Wymore A."/>
            <person name="Zhang Y."/>
            <person name="Zimmer A.D."/>
            <person name="Quatrano R.S."/>
            <person name="Mayer K.F.X."/>
            <person name="Goodstein D."/>
            <person name="Casacuberta J.M."/>
            <person name="Vandepoele K."/>
            <person name="Reski R."/>
            <person name="Cuming A.C."/>
            <person name="Tuskan G.A."/>
            <person name="Maumus F."/>
            <person name="Salse J."/>
            <person name="Schmutz J."/>
            <person name="Rensing S.A."/>
        </authorList>
    </citation>
    <scope>NUCLEOTIDE SEQUENCE [LARGE SCALE GENOMIC DNA]</scope>
    <source>
        <strain evidence="4 5">cv. Gransden 2004</strain>
    </source>
</reference>
<evidence type="ECO:0000313" key="3">
    <source>
        <dbReference type="EMBL" id="PNR46178.1"/>
    </source>
</evidence>
<dbReference type="Gene3D" id="3.60.10.10">
    <property type="entry name" value="Endonuclease/exonuclease/phosphatase"/>
    <property type="match status" value="2"/>
</dbReference>
<dbReference type="SUPFAM" id="SSF56219">
    <property type="entry name" value="DNase I-like"/>
    <property type="match status" value="1"/>
</dbReference>
<feature type="region of interest" description="Disordered" evidence="1">
    <location>
        <begin position="298"/>
        <end position="371"/>
    </location>
</feature>
<dbReference type="OrthoDB" id="428734at2759"/>
<dbReference type="Proteomes" id="UP000006727">
    <property type="component" value="Chromosome 10"/>
</dbReference>
<dbReference type="KEGG" id="ppp:112287185"/>
<dbReference type="EMBL" id="ABEU02000010">
    <property type="protein sequence ID" value="PNR46178.1"/>
    <property type="molecule type" value="Genomic_DNA"/>
</dbReference>
<dbReference type="FunCoup" id="A0A2K1JXC6">
    <property type="interactions" value="3330"/>
</dbReference>
<organism evidence="3">
    <name type="scientific">Physcomitrium patens</name>
    <name type="common">Spreading-leaved earth moss</name>
    <name type="synonym">Physcomitrella patens</name>
    <dbReference type="NCBI Taxonomy" id="3218"/>
    <lineage>
        <taxon>Eukaryota</taxon>
        <taxon>Viridiplantae</taxon>
        <taxon>Streptophyta</taxon>
        <taxon>Embryophyta</taxon>
        <taxon>Bryophyta</taxon>
        <taxon>Bryophytina</taxon>
        <taxon>Bryopsida</taxon>
        <taxon>Funariidae</taxon>
        <taxon>Funariales</taxon>
        <taxon>Funariaceae</taxon>
        <taxon>Physcomitrium</taxon>
    </lineage>
</organism>
<protein>
    <recommendedName>
        <fullName evidence="2">Endonuclease/exonuclease/phosphatase domain-containing protein</fullName>
    </recommendedName>
</protein>
<dbReference type="GeneID" id="112287185"/>
<dbReference type="InterPro" id="IPR050410">
    <property type="entry name" value="CCR4/nocturin_mRNA_transcr"/>
</dbReference>
<feature type="compositionally biased region" description="Polar residues" evidence="1">
    <location>
        <begin position="1"/>
        <end position="13"/>
    </location>
</feature>
<reference evidence="4" key="3">
    <citation type="submission" date="2020-12" db="UniProtKB">
        <authorList>
            <consortium name="EnsemblPlants"/>
        </authorList>
    </citation>
    <scope>IDENTIFICATION</scope>
</reference>
<keyword evidence="5" id="KW-1185">Reference proteome</keyword>
<sequence>MQMSMNASNNDGASRTGYSSSSRGGCSGTTRGGYNRFRRRGRNGSYGGERARLSHDEYRYWLHAENPPPIDHERFVIVSYNILADRNVWNHRSELYWHVPPFLLDWDARKRKLVRELGLWSPDIICFQEVDYYEDLNEELQKEYIGVYTARTGEAHDGCAIFWRKNRFELLEVEHIKFKDHDLRDNVAQLCVLQSTSKTLNCTEVMDKAGRTISRSCDSKNNRVIVGNIHVLFNPKRGDVKLGQARVLLEKAHAICEKWGNAPLAIAGDFNSTPWSALYEFITSSQLDLAFHDRRNISGQEEDQNDGFKRNEYNPYKYEGNGRTLELSQKAAAQGKEGAESGEDAGAVAGGKAGDEALSEQVAETRDEVGTVSGLEAEGEVGAESGVEAEVEVGTESGGEVINPGTKEEFILESVRSMVSLKITDKEESAVVTIGELDLVTETSQLKTTRVTLETETSQLKTTKVTLERNPKSTRVQGWDESELMTSTGERHLSIVRHKLNLRSAYSEIKGKPGSRDERGEPFVTSYHKRFKGTVDYIWHTDELCTVRVLDTLPFSVLQRCGGLPSKKWGSDHLALACEFSFVPSADVLTAGREESESESG</sequence>
<evidence type="ECO:0000259" key="2">
    <source>
        <dbReference type="Pfam" id="PF03372"/>
    </source>
</evidence>
<gene>
    <name evidence="4" type="primary">LOC112287185</name>
    <name evidence="3" type="ORF">PHYPA_013297</name>
</gene>
<dbReference type="PaxDb" id="3218-PP1S245_49V6.1"/>